<evidence type="ECO:0000313" key="2">
    <source>
        <dbReference type="Proteomes" id="UP000828390"/>
    </source>
</evidence>
<dbReference type="AlphaFoldDB" id="A0A9D4G1P9"/>
<name>A0A9D4G1P9_DREPO</name>
<proteinExistence type="predicted"/>
<organism evidence="1 2">
    <name type="scientific">Dreissena polymorpha</name>
    <name type="common">Zebra mussel</name>
    <name type="synonym">Mytilus polymorpha</name>
    <dbReference type="NCBI Taxonomy" id="45954"/>
    <lineage>
        <taxon>Eukaryota</taxon>
        <taxon>Metazoa</taxon>
        <taxon>Spiralia</taxon>
        <taxon>Lophotrochozoa</taxon>
        <taxon>Mollusca</taxon>
        <taxon>Bivalvia</taxon>
        <taxon>Autobranchia</taxon>
        <taxon>Heteroconchia</taxon>
        <taxon>Euheterodonta</taxon>
        <taxon>Imparidentia</taxon>
        <taxon>Neoheterodontei</taxon>
        <taxon>Myida</taxon>
        <taxon>Dreissenoidea</taxon>
        <taxon>Dreissenidae</taxon>
        <taxon>Dreissena</taxon>
    </lineage>
</organism>
<reference evidence="1" key="1">
    <citation type="journal article" date="2019" name="bioRxiv">
        <title>The Genome of the Zebra Mussel, Dreissena polymorpha: A Resource for Invasive Species Research.</title>
        <authorList>
            <person name="McCartney M.A."/>
            <person name="Auch B."/>
            <person name="Kono T."/>
            <person name="Mallez S."/>
            <person name="Zhang Y."/>
            <person name="Obille A."/>
            <person name="Becker A."/>
            <person name="Abrahante J.E."/>
            <person name="Garbe J."/>
            <person name="Badalamenti J.P."/>
            <person name="Herman A."/>
            <person name="Mangelson H."/>
            <person name="Liachko I."/>
            <person name="Sullivan S."/>
            <person name="Sone E.D."/>
            <person name="Koren S."/>
            <person name="Silverstein K.A.T."/>
            <person name="Beckman K.B."/>
            <person name="Gohl D.M."/>
        </authorList>
    </citation>
    <scope>NUCLEOTIDE SEQUENCE</scope>
    <source>
        <strain evidence="1">Duluth1</strain>
        <tissue evidence="1">Whole animal</tissue>
    </source>
</reference>
<protein>
    <submittedName>
        <fullName evidence="1">Uncharacterized protein</fullName>
    </submittedName>
</protein>
<accession>A0A9D4G1P9</accession>
<reference evidence="1" key="2">
    <citation type="submission" date="2020-11" db="EMBL/GenBank/DDBJ databases">
        <authorList>
            <person name="McCartney M.A."/>
            <person name="Auch B."/>
            <person name="Kono T."/>
            <person name="Mallez S."/>
            <person name="Becker A."/>
            <person name="Gohl D.M."/>
            <person name="Silverstein K.A.T."/>
            <person name="Koren S."/>
            <person name="Bechman K.B."/>
            <person name="Herman A."/>
            <person name="Abrahante J.E."/>
            <person name="Garbe J."/>
        </authorList>
    </citation>
    <scope>NUCLEOTIDE SEQUENCE</scope>
    <source>
        <strain evidence="1">Duluth1</strain>
        <tissue evidence="1">Whole animal</tissue>
    </source>
</reference>
<evidence type="ECO:0000313" key="1">
    <source>
        <dbReference type="EMBL" id="KAH3807028.1"/>
    </source>
</evidence>
<keyword evidence="2" id="KW-1185">Reference proteome</keyword>
<gene>
    <name evidence="1" type="ORF">DPMN_135360</name>
</gene>
<dbReference type="Proteomes" id="UP000828390">
    <property type="component" value="Unassembled WGS sequence"/>
</dbReference>
<dbReference type="EMBL" id="JAIWYP010000006">
    <property type="protein sequence ID" value="KAH3807028.1"/>
    <property type="molecule type" value="Genomic_DNA"/>
</dbReference>
<comment type="caution">
    <text evidence="1">The sequence shown here is derived from an EMBL/GenBank/DDBJ whole genome shotgun (WGS) entry which is preliminary data.</text>
</comment>
<sequence>MRFAVRRLLPPFKSTQVIQAEHGCPAHLTVEIMKQVITHPPTFCPEQQVFLLILKLVQLVWENEGPRYRNAPPVGSVVCSFE</sequence>